<accession>A0AA35S822</accession>
<dbReference type="AlphaFoldDB" id="A0AA35S822"/>
<dbReference type="PANTHER" id="PTHR13538">
    <property type="entry name" value="N-ACETYLTRANSFERASE 6"/>
    <property type="match status" value="1"/>
</dbReference>
<protein>
    <submittedName>
        <fullName evidence="3">N-alpha-acetyltransferase 80</fullName>
    </submittedName>
</protein>
<dbReference type="GO" id="GO:1905502">
    <property type="term" value="F:acetyl-CoA binding"/>
    <property type="evidence" value="ECO:0007669"/>
    <property type="project" value="TreeGrafter"/>
</dbReference>
<feature type="domain" description="N-acetyltransferase" evidence="2">
    <location>
        <begin position="1"/>
        <end position="146"/>
    </location>
</feature>
<feature type="compositionally biased region" description="Pro residues" evidence="1">
    <location>
        <begin position="155"/>
        <end position="171"/>
    </location>
</feature>
<name>A0AA35S822_GEOBA</name>
<evidence type="ECO:0000259" key="2">
    <source>
        <dbReference type="PROSITE" id="PS51186"/>
    </source>
</evidence>
<dbReference type="InterPro" id="IPR016181">
    <property type="entry name" value="Acyl_CoA_acyltransferase"/>
</dbReference>
<dbReference type="Pfam" id="PF00583">
    <property type="entry name" value="Acetyltransf_1"/>
    <property type="match status" value="1"/>
</dbReference>
<gene>
    <name evidence="3" type="ORF">GBAR_LOCUS14164</name>
</gene>
<comment type="caution">
    <text evidence="3">The sequence shown here is derived from an EMBL/GenBank/DDBJ whole genome shotgun (WGS) entry which is preliminary data.</text>
</comment>
<evidence type="ECO:0000256" key="1">
    <source>
        <dbReference type="SAM" id="MobiDB-lite"/>
    </source>
</evidence>
<evidence type="ECO:0000313" key="3">
    <source>
        <dbReference type="EMBL" id="CAI8024378.1"/>
    </source>
</evidence>
<proteinExistence type="predicted"/>
<evidence type="ECO:0000313" key="4">
    <source>
        <dbReference type="Proteomes" id="UP001174909"/>
    </source>
</evidence>
<dbReference type="InterPro" id="IPR000182">
    <property type="entry name" value="GNAT_dom"/>
</dbReference>
<dbReference type="Proteomes" id="UP001174909">
    <property type="component" value="Unassembled WGS sequence"/>
</dbReference>
<dbReference type="PROSITE" id="PS51186">
    <property type="entry name" value="GNAT"/>
    <property type="match status" value="1"/>
</dbReference>
<keyword evidence="4" id="KW-1185">Reference proteome</keyword>
<sequence>MEIVRLRMRHDLRVETAQLLNSEWPRSLAARLINLEEGEGVLPCSLVLLHNDQEVVGHVRLHAVSGRSHAVLLESLLVSREWRGRGLGAKLMSAAEEYAVGLDFHTIHLSTHDKQDFYRHLGYEDGPPTSALRDCVARLNKKQQVEVLVSTHPSIIPPPPPPPPPPLPPSPTCTQRHTLTWMKKNL</sequence>
<dbReference type="GO" id="GO:0005737">
    <property type="term" value="C:cytoplasm"/>
    <property type="evidence" value="ECO:0007669"/>
    <property type="project" value="TreeGrafter"/>
</dbReference>
<dbReference type="SUPFAM" id="SSF55729">
    <property type="entry name" value="Acyl-CoA N-acyltransferases (Nat)"/>
    <property type="match status" value="1"/>
</dbReference>
<feature type="region of interest" description="Disordered" evidence="1">
    <location>
        <begin position="152"/>
        <end position="172"/>
    </location>
</feature>
<dbReference type="Gene3D" id="3.40.630.30">
    <property type="match status" value="1"/>
</dbReference>
<dbReference type="GO" id="GO:0008080">
    <property type="term" value="F:N-acetyltransferase activity"/>
    <property type="evidence" value="ECO:0007669"/>
    <property type="project" value="InterPro"/>
</dbReference>
<reference evidence="3" key="1">
    <citation type="submission" date="2023-03" db="EMBL/GenBank/DDBJ databases">
        <authorList>
            <person name="Steffen K."/>
            <person name="Cardenas P."/>
        </authorList>
    </citation>
    <scope>NUCLEOTIDE SEQUENCE</scope>
</reference>
<dbReference type="CDD" id="cd04301">
    <property type="entry name" value="NAT_SF"/>
    <property type="match status" value="1"/>
</dbReference>
<organism evidence="3 4">
    <name type="scientific">Geodia barretti</name>
    <name type="common">Barrett's horny sponge</name>
    <dbReference type="NCBI Taxonomy" id="519541"/>
    <lineage>
        <taxon>Eukaryota</taxon>
        <taxon>Metazoa</taxon>
        <taxon>Porifera</taxon>
        <taxon>Demospongiae</taxon>
        <taxon>Heteroscleromorpha</taxon>
        <taxon>Tetractinellida</taxon>
        <taxon>Astrophorina</taxon>
        <taxon>Geodiidae</taxon>
        <taxon>Geodia</taxon>
    </lineage>
</organism>
<dbReference type="EMBL" id="CASHTH010002072">
    <property type="protein sequence ID" value="CAI8024378.1"/>
    <property type="molecule type" value="Genomic_DNA"/>
</dbReference>
<dbReference type="PANTHER" id="PTHR13538:SF4">
    <property type="entry name" value="N-ALPHA-ACETYLTRANSFERASE 80"/>
    <property type="match status" value="1"/>
</dbReference>
<dbReference type="InterPro" id="IPR039840">
    <property type="entry name" value="NAA80"/>
</dbReference>